<dbReference type="PRINTS" id="PR00039">
    <property type="entry name" value="HTHLYSR"/>
</dbReference>
<dbReference type="RefSeq" id="WP_074824781.1">
    <property type="nucleotide sequence ID" value="NZ_FNTI01000001.1"/>
</dbReference>
<dbReference type="InterPro" id="IPR036388">
    <property type="entry name" value="WH-like_DNA-bd_sf"/>
</dbReference>
<feature type="domain" description="HTH lysR-type" evidence="7">
    <location>
        <begin position="1"/>
        <end position="58"/>
    </location>
</feature>
<dbReference type="Pfam" id="PF00126">
    <property type="entry name" value="HTH_1"/>
    <property type="match status" value="1"/>
</dbReference>
<dbReference type="GO" id="GO:2000142">
    <property type="term" value="P:regulation of DNA-templated transcription initiation"/>
    <property type="evidence" value="ECO:0007669"/>
    <property type="project" value="TreeGrafter"/>
</dbReference>
<evidence type="ECO:0000256" key="3">
    <source>
        <dbReference type="ARBA" id="ARBA00023015"/>
    </source>
</evidence>
<dbReference type="Proteomes" id="UP000183208">
    <property type="component" value="Unassembled WGS sequence"/>
</dbReference>
<dbReference type="InterPro" id="IPR005119">
    <property type="entry name" value="LysR_subst-bd"/>
</dbReference>
<evidence type="ECO:0000256" key="2">
    <source>
        <dbReference type="ARBA" id="ARBA00009437"/>
    </source>
</evidence>
<dbReference type="PROSITE" id="PS50931">
    <property type="entry name" value="HTH_LYSR"/>
    <property type="match status" value="1"/>
</dbReference>
<dbReference type="GO" id="GO:0003677">
    <property type="term" value="F:DNA binding"/>
    <property type="evidence" value="ECO:0007669"/>
    <property type="project" value="UniProtKB-KW"/>
</dbReference>
<accession>A0A1M7CSX4</accession>
<dbReference type="Gene3D" id="3.40.190.290">
    <property type="match status" value="1"/>
</dbReference>
<dbReference type="InterPro" id="IPR000847">
    <property type="entry name" value="LysR_HTH_N"/>
</dbReference>
<dbReference type="GO" id="GO:0003700">
    <property type="term" value="F:DNA-binding transcription factor activity"/>
    <property type="evidence" value="ECO:0007669"/>
    <property type="project" value="InterPro"/>
</dbReference>
<evidence type="ECO:0000256" key="6">
    <source>
        <dbReference type="ARBA" id="ARBA00023163"/>
    </source>
</evidence>
<dbReference type="Pfam" id="PF03466">
    <property type="entry name" value="LysR_substrate"/>
    <property type="match status" value="1"/>
</dbReference>
<dbReference type="Gene3D" id="1.10.10.10">
    <property type="entry name" value="Winged helix-like DNA-binding domain superfamily/Winged helix DNA-binding domain"/>
    <property type="match status" value="1"/>
</dbReference>
<reference evidence="8 9" key="1">
    <citation type="submission" date="2016-10" db="EMBL/GenBank/DDBJ databases">
        <authorList>
            <person name="de Groot N.N."/>
        </authorList>
    </citation>
    <scope>NUCLEOTIDE SEQUENCE [LARGE SCALE GENOMIC DNA]</scope>
    <source>
        <strain evidence="8 9">GAS522</strain>
    </source>
</reference>
<evidence type="ECO:0000256" key="1">
    <source>
        <dbReference type="ARBA" id="ARBA00003502"/>
    </source>
</evidence>
<keyword evidence="5" id="KW-0010">Activator</keyword>
<dbReference type="PANTHER" id="PTHR30293:SF0">
    <property type="entry name" value="NITROGEN ASSIMILATION REGULATORY PROTEIN NAC"/>
    <property type="match status" value="1"/>
</dbReference>
<evidence type="ECO:0000256" key="5">
    <source>
        <dbReference type="ARBA" id="ARBA00023159"/>
    </source>
</evidence>
<evidence type="ECO:0000259" key="7">
    <source>
        <dbReference type="PROSITE" id="PS50931"/>
    </source>
</evidence>
<evidence type="ECO:0000313" key="8">
    <source>
        <dbReference type="EMBL" id="SED74735.1"/>
    </source>
</evidence>
<keyword evidence="4" id="KW-0238">DNA-binding</keyword>
<evidence type="ECO:0000256" key="4">
    <source>
        <dbReference type="ARBA" id="ARBA00023125"/>
    </source>
</evidence>
<dbReference type="SUPFAM" id="SSF53850">
    <property type="entry name" value="Periplasmic binding protein-like II"/>
    <property type="match status" value="1"/>
</dbReference>
<organism evidence="8 9">
    <name type="scientific">Bradyrhizobium lablabi</name>
    <dbReference type="NCBI Taxonomy" id="722472"/>
    <lineage>
        <taxon>Bacteria</taxon>
        <taxon>Pseudomonadati</taxon>
        <taxon>Pseudomonadota</taxon>
        <taxon>Alphaproteobacteria</taxon>
        <taxon>Hyphomicrobiales</taxon>
        <taxon>Nitrobacteraceae</taxon>
        <taxon>Bradyrhizobium</taxon>
    </lineage>
</organism>
<sequence>MDLRQIEYFVALYDERSITKAARRLNVVQPAVSMQISRIERSFKTKLFHRTSRGVLPTDTGRTFYGLCQKILNEVYEAQRYLRDASGNVAGHLTIGVMPSVANSVLPAVLVGYKSSYPDVTLRIVEAYSGSLLDQLHAGNLDLAIVNNSGPLSDTAIFPLFRDYLIFATRYQAGKRFAHTIESHRLSEFRLVLPSQRQGMRGLIDSILAAKGIALQPEIELDSLGPTIELVAKSDWGTILPIIAVKQALDRKLLRAQRIIDPAIPREVIAVSPLTRTPTLAAELFLKSLKAMSLLCLSELPDPFLQADQFRS</sequence>
<dbReference type="InterPro" id="IPR036390">
    <property type="entry name" value="WH_DNA-bd_sf"/>
</dbReference>
<name>A0A1M7CSX4_9BRAD</name>
<keyword evidence="6" id="KW-0804">Transcription</keyword>
<comment type="similarity">
    <text evidence="2">Belongs to the LysR transcriptional regulatory family.</text>
</comment>
<comment type="function">
    <text evidence="1">NodD regulates the expression of the nodABCFE genes which encode other nodulation proteins. NodD is also a negative regulator of its own expression. Binds flavonoids as inducers.</text>
</comment>
<evidence type="ECO:0000313" key="9">
    <source>
        <dbReference type="Proteomes" id="UP000183208"/>
    </source>
</evidence>
<dbReference type="AlphaFoldDB" id="A0A1M7CSX4"/>
<keyword evidence="3" id="KW-0805">Transcription regulation</keyword>
<proteinExistence type="inferred from homology"/>
<protein>
    <submittedName>
        <fullName evidence="8">Transcriptional regulator, LysR family</fullName>
    </submittedName>
</protein>
<gene>
    <name evidence="8" type="ORF">SAMN05444171_5022</name>
</gene>
<dbReference type="FunFam" id="1.10.10.10:FF:000001">
    <property type="entry name" value="LysR family transcriptional regulator"/>
    <property type="match status" value="1"/>
</dbReference>
<dbReference type="SUPFAM" id="SSF46785">
    <property type="entry name" value="Winged helix' DNA-binding domain"/>
    <property type="match status" value="1"/>
</dbReference>
<dbReference type="EMBL" id="FNTI01000001">
    <property type="protein sequence ID" value="SED74735.1"/>
    <property type="molecule type" value="Genomic_DNA"/>
</dbReference>
<dbReference type="PANTHER" id="PTHR30293">
    <property type="entry name" value="TRANSCRIPTIONAL REGULATORY PROTEIN NAC-RELATED"/>
    <property type="match status" value="1"/>
</dbReference>